<protein>
    <submittedName>
        <fullName evidence="4">Uncharacterized protein</fullName>
    </submittedName>
</protein>
<dbReference type="PROSITE" id="PS50088">
    <property type="entry name" value="ANK_REPEAT"/>
    <property type="match status" value="2"/>
</dbReference>
<reference evidence="4" key="1">
    <citation type="journal article" date="2019" name="Plant J.">
        <title>Chlorella vulgaris genome assembly and annotation reveals the molecular basis for metabolic acclimation to high light conditions.</title>
        <authorList>
            <person name="Cecchin M."/>
            <person name="Marcolungo L."/>
            <person name="Rossato M."/>
            <person name="Girolomoni L."/>
            <person name="Cosentino E."/>
            <person name="Cuine S."/>
            <person name="Li-Beisson Y."/>
            <person name="Delledonne M."/>
            <person name="Ballottari M."/>
        </authorList>
    </citation>
    <scope>NUCLEOTIDE SEQUENCE</scope>
    <source>
        <strain evidence="4">211/11P</strain>
    </source>
</reference>
<evidence type="ECO:0000256" key="3">
    <source>
        <dbReference type="PROSITE-ProRule" id="PRU00023"/>
    </source>
</evidence>
<keyword evidence="1" id="KW-0677">Repeat</keyword>
<comment type="caution">
    <text evidence="4">The sequence shown here is derived from an EMBL/GenBank/DDBJ whole genome shotgun (WGS) entry which is preliminary data.</text>
</comment>
<dbReference type="Pfam" id="PF12796">
    <property type="entry name" value="Ank_2"/>
    <property type="match status" value="2"/>
</dbReference>
<dbReference type="InterPro" id="IPR036770">
    <property type="entry name" value="Ankyrin_rpt-contain_sf"/>
</dbReference>
<evidence type="ECO:0000313" key="4">
    <source>
        <dbReference type="EMBL" id="KAI3436439.1"/>
    </source>
</evidence>
<dbReference type="EMBL" id="SIDB01000002">
    <property type="protein sequence ID" value="KAI3436439.1"/>
    <property type="molecule type" value="Genomic_DNA"/>
</dbReference>
<dbReference type="OrthoDB" id="1585477at2759"/>
<feature type="repeat" description="ANK" evidence="3">
    <location>
        <begin position="152"/>
        <end position="184"/>
    </location>
</feature>
<dbReference type="PANTHER" id="PTHR24198:SF165">
    <property type="entry name" value="ANKYRIN REPEAT-CONTAINING PROTEIN-RELATED"/>
    <property type="match status" value="1"/>
</dbReference>
<dbReference type="PANTHER" id="PTHR24198">
    <property type="entry name" value="ANKYRIN REPEAT AND PROTEIN KINASE DOMAIN-CONTAINING PROTEIN"/>
    <property type="match status" value="1"/>
</dbReference>
<accession>A0A9D4Z0B5</accession>
<dbReference type="Gene3D" id="1.25.40.20">
    <property type="entry name" value="Ankyrin repeat-containing domain"/>
    <property type="match status" value="2"/>
</dbReference>
<dbReference type="PROSITE" id="PS50297">
    <property type="entry name" value="ANK_REP_REGION"/>
    <property type="match status" value="1"/>
</dbReference>
<feature type="repeat" description="ANK" evidence="3">
    <location>
        <begin position="186"/>
        <end position="219"/>
    </location>
</feature>
<dbReference type="Pfam" id="PF00023">
    <property type="entry name" value="Ank"/>
    <property type="match status" value="1"/>
</dbReference>
<keyword evidence="5" id="KW-1185">Reference proteome</keyword>
<evidence type="ECO:0000256" key="2">
    <source>
        <dbReference type="ARBA" id="ARBA00023043"/>
    </source>
</evidence>
<dbReference type="AlphaFoldDB" id="A0A9D4Z0B5"/>
<dbReference type="InterPro" id="IPR002110">
    <property type="entry name" value="Ankyrin_rpt"/>
</dbReference>
<sequence length="458" mass="47531">MAAPRGVIEAVEGGFKVVFSHGGQEHEVQPLSSAEEAGLVCDLLTLKEAIDEQVDSNTLQLRSQHLASLTARQLRDAQHTLRGSELGNISFDDMVEQVQACTTKADTCTPAHAAGSIGARFLLNSAALGHSGIAQFLLLADPRAVCSLSSKTGSSPLHCAAVNGHTDVVRLLLESKPSLAAGADARKWTALHLAAARGGRTAICQMLLDRAAELAKAANQEGALPLHLAAHSGCAATCQMLLDRAPATAATADSMGALALHVAARRGRESTCKVLLAFAPETATVGDKHGWLALHWAAHRGHAAAAEVLVAAAPESTNRANSKSRTALQCALDPLGGKPHLAAARSLVAAGPVPDVLAALGAAGPAAQSLFGDFVTARLPVTSEVWAALPTPCPGIGGALPAVLAHSAEQTRQLLSHLSPADVQRLRIALLCLHRVHKQQHVYLPTPVVWKILGLLVI</sequence>
<organism evidence="4 5">
    <name type="scientific">Chlorella vulgaris</name>
    <name type="common">Green alga</name>
    <dbReference type="NCBI Taxonomy" id="3077"/>
    <lineage>
        <taxon>Eukaryota</taxon>
        <taxon>Viridiplantae</taxon>
        <taxon>Chlorophyta</taxon>
        <taxon>core chlorophytes</taxon>
        <taxon>Trebouxiophyceae</taxon>
        <taxon>Chlorellales</taxon>
        <taxon>Chlorellaceae</taxon>
        <taxon>Chlorella clade</taxon>
        <taxon>Chlorella</taxon>
    </lineage>
</organism>
<reference evidence="4" key="2">
    <citation type="submission" date="2020-11" db="EMBL/GenBank/DDBJ databases">
        <authorList>
            <person name="Cecchin M."/>
            <person name="Marcolungo L."/>
            <person name="Rossato M."/>
            <person name="Girolomoni L."/>
            <person name="Cosentino E."/>
            <person name="Cuine S."/>
            <person name="Li-Beisson Y."/>
            <person name="Delledonne M."/>
            <person name="Ballottari M."/>
        </authorList>
    </citation>
    <scope>NUCLEOTIDE SEQUENCE</scope>
    <source>
        <strain evidence="4">211/11P</strain>
        <tissue evidence="4">Whole cell</tissue>
    </source>
</reference>
<keyword evidence="2 3" id="KW-0040">ANK repeat</keyword>
<proteinExistence type="predicted"/>
<dbReference type="SUPFAM" id="SSF48403">
    <property type="entry name" value="Ankyrin repeat"/>
    <property type="match status" value="1"/>
</dbReference>
<evidence type="ECO:0000313" key="5">
    <source>
        <dbReference type="Proteomes" id="UP001055712"/>
    </source>
</evidence>
<gene>
    <name evidence="4" type="ORF">D9Q98_005856</name>
</gene>
<dbReference type="Proteomes" id="UP001055712">
    <property type="component" value="Unassembled WGS sequence"/>
</dbReference>
<dbReference type="SMART" id="SM00248">
    <property type="entry name" value="ANK"/>
    <property type="match status" value="5"/>
</dbReference>
<name>A0A9D4Z0B5_CHLVU</name>
<evidence type="ECO:0000256" key="1">
    <source>
        <dbReference type="ARBA" id="ARBA00022737"/>
    </source>
</evidence>